<accession>A0A4U7JL88</accession>
<protein>
    <submittedName>
        <fullName evidence="1">Putative ABC exporter domain-containing protein</fullName>
    </submittedName>
</protein>
<dbReference type="Proteomes" id="UP000306409">
    <property type="component" value="Chromosome"/>
</dbReference>
<evidence type="ECO:0000313" key="1">
    <source>
        <dbReference type="EMBL" id="QNU65941.1"/>
    </source>
</evidence>
<dbReference type="InterPro" id="IPR031584">
    <property type="entry name" value="Put_ABC_export"/>
</dbReference>
<dbReference type="RefSeq" id="WP_137696688.1">
    <property type="nucleotide sequence ID" value="NZ_CP061336.1"/>
</dbReference>
<dbReference type="OrthoDB" id="816862at2"/>
<name>A0A4U7JL88_9FIRM</name>
<gene>
    <name evidence="1" type="ORF">EHE19_013730</name>
</gene>
<dbReference type="KEGG" id="rher:EHE19_013730"/>
<reference evidence="1 2" key="1">
    <citation type="submission" date="2020-09" db="EMBL/GenBank/DDBJ databases">
        <title>Characterization and genome sequencing of Ruminiclostridium sp. nov. MA18.</title>
        <authorList>
            <person name="Rettenmaier R."/>
            <person name="Kowollik M.-L."/>
            <person name="Liebl W."/>
            <person name="Zverlov V."/>
        </authorList>
    </citation>
    <scope>NUCLEOTIDE SEQUENCE [LARGE SCALE GENOMIC DNA]</scope>
    <source>
        <strain evidence="1 2">MA18</strain>
    </source>
</reference>
<organism evidence="1 2">
    <name type="scientific">Ruminiclostridium herbifermentans</name>
    <dbReference type="NCBI Taxonomy" id="2488810"/>
    <lineage>
        <taxon>Bacteria</taxon>
        <taxon>Bacillati</taxon>
        <taxon>Bacillota</taxon>
        <taxon>Clostridia</taxon>
        <taxon>Eubacteriales</taxon>
        <taxon>Oscillospiraceae</taxon>
        <taxon>Ruminiclostridium</taxon>
    </lineage>
</organism>
<proteinExistence type="predicted"/>
<dbReference type="Pfam" id="PF16962">
    <property type="entry name" value="ABC_export"/>
    <property type="match status" value="1"/>
</dbReference>
<keyword evidence="2" id="KW-1185">Reference proteome</keyword>
<sequence length="518" mass="57797">MEAILYLLKRHYINKIKRAFSSVVSTIITVVAVFGLGSSFVLSFIAKRQAADGVFSETIMAGIILLIGVILYNSFLSRDTGILTMADANFLFSGPFEKRTVLAYILISTAPVSVLTALFICFYFPYILGAALTVPKFIVVLLVISLLFGCIYLSYYYFYILDIEKPGFKKNARIIFLTLIGVLVLVFVVLFIITSFDLKQTSQRLFTHYLYNLFPLFGWAKWAISSLLTENILFGFIPAVALLVFVNVILCIALYNTKTDFYEKTLEDSINLQKLLDDKKANGNVDVRSVAKLKKKASNVEFSLGAGAIYSRQKLESNKLSLGARYRELYMGLIYLAFGVIFGLDFYFVMMMIGFSSLTMSLNDSWHREFKKPYVFLIPASSFSKLIVSILPGLTKTLISGVISITIAGLVYKLEPVNLIGYLLIFASFVVLFIFAEVLTYRMIGPSANAVAVTFMRMCFALATFIPAIVVIVVVSFVLNDIPNMLVTAACLLLTNLLTSTLLAFLSRGIFENSEIMD</sequence>
<dbReference type="EMBL" id="CP061336">
    <property type="protein sequence ID" value="QNU65941.1"/>
    <property type="molecule type" value="Genomic_DNA"/>
</dbReference>
<evidence type="ECO:0000313" key="2">
    <source>
        <dbReference type="Proteomes" id="UP000306409"/>
    </source>
</evidence>
<dbReference type="AlphaFoldDB" id="A0A4U7JL88"/>